<dbReference type="GO" id="GO:0047605">
    <property type="term" value="F:acetolactate decarboxylase activity"/>
    <property type="evidence" value="ECO:0007669"/>
    <property type="project" value="UniProtKB-EC"/>
</dbReference>
<keyword evidence="6 9" id="KW-0210">Decarboxylase</keyword>
<name>A0ABV6DHX1_9BACL</name>
<evidence type="ECO:0000256" key="5">
    <source>
        <dbReference type="ARBA" id="ARBA00020164"/>
    </source>
</evidence>
<evidence type="ECO:0000256" key="2">
    <source>
        <dbReference type="ARBA" id="ARBA00005170"/>
    </source>
</evidence>
<dbReference type="Pfam" id="PF03306">
    <property type="entry name" value="AAL_decarboxy"/>
    <property type="match status" value="1"/>
</dbReference>
<evidence type="ECO:0000256" key="1">
    <source>
        <dbReference type="ARBA" id="ARBA00001784"/>
    </source>
</evidence>
<evidence type="ECO:0000256" key="11">
    <source>
        <dbReference type="SAM" id="SignalP"/>
    </source>
</evidence>
<keyword evidence="7 9" id="KW-0005">Acetoin biosynthesis</keyword>
<feature type="chain" id="PRO_5045926217" description="Alpha-acetolactate decarboxylase" evidence="11">
    <location>
        <begin position="26"/>
        <end position="286"/>
    </location>
</feature>
<dbReference type="PANTHER" id="PTHR35524">
    <property type="entry name" value="ALPHA-ACETOLACTATE DECARBOXYLASE"/>
    <property type="match status" value="1"/>
</dbReference>
<evidence type="ECO:0000256" key="8">
    <source>
        <dbReference type="ARBA" id="ARBA00023239"/>
    </source>
</evidence>
<evidence type="ECO:0000256" key="10">
    <source>
        <dbReference type="SAM" id="MobiDB-lite"/>
    </source>
</evidence>
<dbReference type="EC" id="4.1.1.5" evidence="4 9"/>
<comment type="similarity">
    <text evidence="3 9">Belongs to the alpha-acetolactate decarboxylase family.</text>
</comment>
<protein>
    <recommendedName>
        <fullName evidence="5 9">Alpha-acetolactate decarboxylase</fullName>
        <ecNumber evidence="4 9">4.1.1.5</ecNumber>
    </recommendedName>
</protein>
<dbReference type="InterPro" id="IPR005128">
    <property type="entry name" value="Acetolactate_a_deCO2ase"/>
</dbReference>
<sequence>MNKKFLVSSVAVLAVASVTTISAFAAEKDATAAKPAKAVEQSQDKGANKKDNTLFQYSTINALMQGQFDGELSLGEVAKHGDTGLGTFNGVNGELTQIDGKFYRFDNDGHFEEVGKDELTPFVSSVKFQSEKTIEVGTINDITELTAILANNIDKKNNFYAFKVHGTFNYLKARSEPKQEKPFKTLPEVLANQSIWEYENVTGTLVVFYTPNYAAMFNVPGYHYHFVSDDRAIGGHILNLKMQSGTAEIDSIGNLEVQLPQTPEFNSTDLTQVDPQDVHDVETDPQ</sequence>
<dbReference type="PANTHER" id="PTHR35524:SF1">
    <property type="entry name" value="ALPHA-ACETOLACTATE DECARBOXYLASE"/>
    <property type="match status" value="1"/>
</dbReference>
<dbReference type="Proteomes" id="UP001589776">
    <property type="component" value="Unassembled WGS sequence"/>
</dbReference>
<keyword evidence="13" id="KW-1185">Reference proteome</keyword>
<evidence type="ECO:0000256" key="4">
    <source>
        <dbReference type="ARBA" id="ARBA00013204"/>
    </source>
</evidence>
<evidence type="ECO:0000256" key="7">
    <source>
        <dbReference type="ARBA" id="ARBA00023061"/>
    </source>
</evidence>
<keyword evidence="11" id="KW-0732">Signal</keyword>
<evidence type="ECO:0000256" key="9">
    <source>
        <dbReference type="PIRNR" id="PIRNR001332"/>
    </source>
</evidence>
<evidence type="ECO:0000256" key="6">
    <source>
        <dbReference type="ARBA" id="ARBA00022793"/>
    </source>
</evidence>
<comment type="pathway">
    <text evidence="2 9">Polyol metabolism; (R,R)-butane-2,3-diol biosynthesis; (R,R)-butane-2,3-diol from pyruvate: step 2/3.</text>
</comment>
<comment type="caution">
    <text evidence="12">The sequence shown here is derived from an EMBL/GenBank/DDBJ whole genome shotgun (WGS) entry which is preliminary data.</text>
</comment>
<feature type="compositionally biased region" description="Basic and acidic residues" evidence="10">
    <location>
        <begin position="276"/>
        <end position="286"/>
    </location>
</feature>
<organism evidence="12 13">
    <name type="scientific">Paenibacillus chartarius</name>
    <dbReference type="NCBI Taxonomy" id="747481"/>
    <lineage>
        <taxon>Bacteria</taxon>
        <taxon>Bacillati</taxon>
        <taxon>Bacillota</taxon>
        <taxon>Bacilli</taxon>
        <taxon>Bacillales</taxon>
        <taxon>Paenibacillaceae</taxon>
        <taxon>Paenibacillus</taxon>
    </lineage>
</organism>
<evidence type="ECO:0000313" key="12">
    <source>
        <dbReference type="EMBL" id="MFC0212254.1"/>
    </source>
</evidence>
<keyword evidence="8 9" id="KW-0456">Lyase</keyword>
<dbReference type="CDD" id="cd17299">
    <property type="entry name" value="acetolactate_decarboxylase"/>
    <property type="match status" value="1"/>
</dbReference>
<feature type="compositionally biased region" description="Polar residues" evidence="10">
    <location>
        <begin position="264"/>
        <end position="274"/>
    </location>
</feature>
<feature type="signal peptide" evidence="11">
    <location>
        <begin position="1"/>
        <end position="25"/>
    </location>
</feature>
<dbReference type="PIRSF" id="PIRSF001332">
    <property type="entry name" value="Acetolac_decarb"/>
    <property type="match status" value="1"/>
</dbReference>
<accession>A0ABV6DHX1</accession>
<dbReference type="RefSeq" id="WP_377469377.1">
    <property type="nucleotide sequence ID" value="NZ_JBHLWN010000027.1"/>
</dbReference>
<dbReference type="EMBL" id="JBHLWN010000027">
    <property type="protein sequence ID" value="MFC0212254.1"/>
    <property type="molecule type" value="Genomic_DNA"/>
</dbReference>
<dbReference type="SUPFAM" id="SSF117856">
    <property type="entry name" value="AF0104/ALDC/Ptd012-like"/>
    <property type="match status" value="1"/>
</dbReference>
<feature type="region of interest" description="Disordered" evidence="10">
    <location>
        <begin position="264"/>
        <end position="286"/>
    </location>
</feature>
<dbReference type="Gene3D" id="3.30.1330.80">
    <property type="entry name" value="Hypothetical protein, similar to alpha- acetolactate decarboxylase, domain 2"/>
    <property type="match status" value="2"/>
</dbReference>
<evidence type="ECO:0000313" key="13">
    <source>
        <dbReference type="Proteomes" id="UP001589776"/>
    </source>
</evidence>
<proteinExistence type="inferred from homology"/>
<comment type="catalytic activity">
    <reaction evidence="1 9">
        <text>(2S)-2-acetolactate + H(+) = (R)-acetoin + CO2</text>
        <dbReference type="Rhea" id="RHEA:21580"/>
        <dbReference type="ChEBI" id="CHEBI:15378"/>
        <dbReference type="ChEBI" id="CHEBI:15686"/>
        <dbReference type="ChEBI" id="CHEBI:16526"/>
        <dbReference type="ChEBI" id="CHEBI:58476"/>
        <dbReference type="EC" id="4.1.1.5"/>
    </reaction>
</comment>
<evidence type="ECO:0000256" key="3">
    <source>
        <dbReference type="ARBA" id="ARBA00007106"/>
    </source>
</evidence>
<gene>
    <name evidence="12" type="primary">budA</name>
    <name evidence="12" type="ORF">ACFFK0_07240</name>
</gene>
<reference evidence="12 13" key="1">
    <citation type="submission" date="2024-09" db="EMBL/GenBank/DDBJ databases">
        <authorList>
            <person name="Sun Q."/>
            <person name="Mori K."/>
        </authorList>
    </citation>
    <scope>NUCLEOTIDE SEQUENCE [LARGE SCALE GENOMIC DNA]</scope>
    <source>
        <strain evidence="12 13">CCM 7759</strain>
    </source>
</reference>
<dbReference type="NCBIfam" id="TIGR01252">
    <property type="entry name" value="acetolac_decarb"/>
    <property type="match status" value="1"/>
</dbReference>